<dbReference type="Proteomes" id="UP000176998">
    <property type="component" value="Unassembled WGS sequence"/>
</dbReference>
<dbReference type="GeneID" id="34554920"/>
<dbReference type="PROSITE" id="PS50181">
    <property type="entry name" value="FBOX"/>
    <property type="match status" value="1"/>
</dbReference>
<keyword evidence="3" id="KW-1185">Reference proteome</keyword>
<dbReference type="SMART" id="SM00256">
    <property type="entry name" value="FBOX"/>
    <property type="match status" value="1"/>
</dbReference>
<comment type="caution">
    <text evidence="2">The sequence shown here is derived from an EMBL/GenBank/DDBJ whole genome shotgun (WGS) entry which is preliminary data.</text>
</comment>
<gene>
    <name evidence="2" type="ORF">CORC01_01756</name>
</gene>
<reference evidence="2 3" key="1">
    <citation type="submission" date="2016-09" db="EMBL/GenBank/DDBJ databases">
        <authorList>
            <person name="Capua I."/>
            <person name="De Benedictis P."/>
            <person name="Joannis T."/>
            <person name="Lombin L.H."/>
            <person name="Cattoli G."/>
        </authorList>
    </citation>
    <scope>NUCLEOTIDE SEQUENCE [LARGE SCALE GENOMIC DNA]</scope>
    <source>
        <strain evidence="2 3">IMI 309357</strain>
    </source>
</reference>
<dbReference type="STRING" id="1209926.A0A1G4BNV6"/>
<protein>
    <recommendedName>
        <fullName evidence="1">F-box domain-containing protein</fullName>
    </recommendedName>
</protein>
<dbReference type="Pfam" id="PF00646">
    <property type="entry name" value="F-box"/>
    <property type="match status" value="1"/>
</dbReference>
<dbReference type="EMBL" id="MJBS01000009">
    <property type="protein sequence ID" value="OHF02998.1"/>
    <property type="molecule type" value="Genomic_DNA"/>
</dbReference>
<dbReference type="SUPFAM" id="SSF81383">
    <property type="entry name" value="F-box domain"/>
    <property type="match status" value="1"/>
</dbReference>
<dbReference type="InterPro" id="IPR036047">
    <property type="entry name" value="F-box-like_dom_sf"/>
</dbReference>
<sequence>MRTALTVYWSGDEVPLALYPMAIPEVHDGSDDGIITFQDREIIANSVSADFFTGYHYRKDCETRQQRNGKDNRFYNIPRELVLEIILHLEAVDIFRLRQVSRIFLHLTSIGVFDDYRRQPMLQRLQQLMQSVLAGQMSPPRFSPPMMFWIPRDELVRVKESRRKQLLCQPCRENYGRSSANGSIYDYEVRLNGLLKEAICVDEPIFYCRDCVEMVGEHGKEPRIVYSPKESLTDEFMDVAMGWKLVAYDLKAAIYQRVDKSVAPAGLKTIHILKGNSWHMIIMTICSEAPRISSSALYAFLSTFGDWKAPESLWREGKYSQ</sequence>
<organism evidence="2 3">
    <name type="scientific">Colletotrichum orchidophilum</name>
    <dbReference type="NCBI Taxonomy" id="1209926"/>
    <lineage>
        <taxon>Eukaryota</taxon>
        <taxon>Fungi</taxon>
        <taxon>Dikarya</taxon>
        <taxon>Ascomycota</taxon>
        <taxon>Pezizomycotina</taxon>
        <taxon>Sordariomycetes</taxon>
        <taxon>Hypocreomycetidae</taxon>
        <taxon>Glomerellales</taxon>
        <taxon>Glomerellaceae</taxon>
        <taxon>Colletotrichum</taxon>
    </lineage>
</organism>
<dbReference type="InterPro" id="IPR001810">
    <property type="entry name" value="F-box_dom"/>
</dbReference>
<accession>A0A1G4BNV6</accession>
<evidence type="ECO:0000313" key="2">
    <source>
        <dbReference type="EMBL" id="OHF02998.1"/>
    </source>
</evidence>
<feature type="domain" description="F-box" evidence="1">
    <location>
        <begin position="71"/>
        <end position="119"/>
    </location>
</feature>
<evidence type="ECO:0000259" key="1">
    <source>
        <dbReference type="PROSITE" id="PS50181"/>
    </source>
</evidence>
<dbReference type="AlphaFoldDB" id="A0A1G4BNV6"/>
<dbReference type="OrthoDB" id="3692147at2759"/>
<dbReference type="RefSeq" id="XP_022480136.1">
    <property type="nucleotide sequence ID" value="XM_022613410.1"/>
</dbReference>
<proteinExistence type="predicted"/>
<evidence type="ECO:0000313" key="3">
    <source>
        <dbReference type="Proteomes" id="UP000176998"/>
    </source>
</evidence>
<name>A0A1G4BNV6_9PEZI</name>